<reference evidence="2 3" key="1">
    <citation type="submission" date="2018-01" db="EMBL/GenBank/DDBJ databases">
        <title>Genomic Encyclopedia of Type Strains, Phase III (KMG-III): the genomes of soil and plant-associated and newly described type strains.</title>
        <authorList>
            <person name="Whitman W."/>
        </authorList>
    </citation>
    <scope>NUCLEOTIDE SEQUENCE [LARGE SCALE GENOMIC DNA]</scope>
    <source>
        <strain evidence="2 3">1131</strain>
    </source>
</reference>
<evidence type="ECO:0000313" key="2">
    <source>
        <dbReference type="EMBL" id="POR46983.1"/>
    </source>
</evidence>
<evidence type="ECO:0000313" key="3">
    <source>
        <dbReference type="Proteomes" id="UP000236919"/>
    </source>
</evidence>
<dbReference type="AlphaFoldDB" id="A0A2S4LWZ6"/>
<name>A0A2S4LWZ6_9HYPH</name>
<evidence type="ECO:0000256" key="1">
    <source>
        <dbReference type="SAM" id="MobiDB-lite"/>
    </source>
</evidence>
<comment type="caution">
    <text evidence="2">The sequence shown here is derived from an EMBL/GenBank/DDBJ whole genome shotgun (WGS) entry which is preliminary data.</text>
</comment>
<dbReference type="EMBL" id="PQFZ01000021">
    <property type="protein sequence ID" value="POR46983.1"/>
    <property type="molecule type" value="Genomic_DNA"/>
</dbReference>
<feature type="region of interest" description="Disordered" evidence="1">
    <location>
        <begin position="20"/>
        <end position="67"/>
    </location>
</feature>
<keyword evidence="3" id="KW-1185">Reference proteome</keyword>
<proteinExistence type="predicted"/>
<dbReference type="InterPro" id="IPR041374">
    <property type="entry name" value="BaeRF_family12"/>
</dbReference>
<dbReference type="OrthoDB" id="9812459at2"/>
<protein>
    <submittedName>
        <fullName evidence="2">Protein required for attachment to host cells</fullName>
    </submittedName>
</protein>
<accession>A0A2S4LWZ6</accession>
<sequence>MQLPHGAVVALVDGKHFELHRNTGDESNPELAALVSPDLDESNKAGGAGRDSSSANPTGHQIDEDAHAAAATQWLNTQVLGHKIEKLVIVASPRTLGEMRRHYHKQLEVALVADVSKDLIGKTGPDLIAALQAA</sequence>
<organism evidence="2 3">
    <name type="scientific">Bosea psychrotolerans</name>
    <dbReference type="NCBI Taxonomy" id="1871628"/>
    <lineage>
        <taxon>Bacteria</taxon>
        <taxon>Pseudomonadati</taxon>
        <taxon>Pseudomonadota</taxon>
        <taxon>Alphaproteobacteria</taxon>
        <taxon>Hyphomicrobiales</taxon>
        <taxon>Boseaceae</taxon>
        <taxon>Bosea</taxon>
    </lineage>
</organism>
<gene>
    <name evidence="2" type="ORF">CYD53_12168</name>
</gene>
<dbReference type="Pfam" id="PF18856">
    <property type="entry name" value="baeRF_family12"/>
    <property type="match status" value="1"/>
</dbReference>
<dbReference type="Proteomes" id="UP000236919">
    <property type="component" value="Unassembled WGS sequence"/>
</dbReference>